<evidence type="ECO:0000256" key="1">
    <source>
        <dbReference type="ARBA" id="ARBA00001255"/>
    </source>
</evidence>
<dbReference type="PRINTS" id="PR00740">
    <property type="entry name" value="GLHYDRLASE27"/>
</dbReference>
<accession>A0A7R8YZU4</accession>
<comment type="subcellular location">
    <subcellularLocation>
        <location evidence="2">Lysosome</location>
    </subcellularLocation>
</comment>
<evidence type="ECO:0000256" key="16">
    <source>
        <dbReference type="SAM" id="SignalP"/>
    </source>
</evidence>
<sequence length="415" mass="47057">MIHVRDLWFCLIVINVFIKVHSLDNGLALTPPMGWMHWQRFRCITDCEKFPNECISEELFMRTADVMAAEGYADAGYEYIIIDDCWMEKARGEDGRLIADRKRFPSGIKALSDYIHAKGLKFGIYEDYGTYTCAGYPGVIGYMDIDAQTFAEWDVDYVKLDGCYADIEDMDSGYPEFGRLLNATGRPMVYSCSWPVYQEYQGKMPNYEALKEHCNLWRNWGDIDDSWDSVTSITDYFAENQDRIQPHAAPGHWNDPDMLILGNFGLSYDQSKAQMAIWAILAAPLLMSADMATISPDIKGILQNKDVIAVNQDPLGIQGIRVSKEKNIEIWTRPITPVYDGNHSYAVAFVSRRTDGAPYSISSIVSEMGLKNKNGYTVTDLFDKTVQARVVEPSHSFNVRVNPSGVKFFKFTAKP</sequence>
<evidence type="ECO:0000256" key="15">
    <source>
        <dbReference type="RuleBase" id="RU361168"/>
    </source>
</evidence>
<keyword evidence="5 16" id="KW-0732">Signal</keyword>
<evidence type="ECO:0000256" key="7">
    <source>
        <dbReference type="ARBA" id="ARBA00023098"/>
    </source>
</evidence>
<feature type="chain" id="PRO_5031243592" description="Alpha-galactosidase" evidence="16">
    <location>
        <begin position="23"/>
        <end position="415"/>
    </location>
</feature>
<dbReference type="InterPro" id="IPR017853">
    <property type="entry name" value="GH"/>
</dbReference>
<name>A0A7R8YZU4_HERIL</name>
<dbReference type="Pfam" id="PF16499">
    <property type="entry name" value="Melibiase_2"/>
    <property type="match status" value="1"/>
</dbReference>
<dbReference type="InterPro" id="IPR002241">
    <property type="entry name" value="Glyco_hydro_27"/>
</dbReference>
<dbReference type="FunFam" id="2.60.40.1180:FF:000017">
    <property type="entry name" value="Alpha-galactosidase A"/>
    <property type="match status" value="1"/>
</dbReference>
<organism evidence="18 19">
    <name type="scientific">Hermetia illucens</name>
    <name type="common">Black soldier fly</name>
    <dbReference type="NCBI Taxonomy" id="343691"/>
    <lineage>
        <taxon>Eukaryota</taxon>
        <taxon>Metazoa</taxon>
        <taxon>Ecdysozoa</taxon>
        <taxon>Arthropoda</taxon>
        <taxon>Hexapoda</taxon>
        <taxon>Insecta</taxon>
        <taxon>Pterygota</taxon>
        <taxon>Neoptera</taxon>
        <taxon>Endopterygota</taxon>
        <taxon>Diptera</taxon>
        <taxon>Brachycera</taxon>
        <taxon>Stratiomyomorpha</taxon>
        <taxon>Stratiomyidae</taxon>
        <taxon>Hermetiinae</taxon>
        <taxon>Hermetia</taxon>
    </lineage>
</organism>
<dbReference type="SUPFAM" id="SSF51011">
    <property type="entry name" value="Glycosyl hydrolase domain"/>
    <property type="match status" value="1"/>
</dbReference>
<evidence type="ECO:0000256" key="4">
    <source>
        <dbReference type="ARBA" id="ARBA00011738"/>
    </source>
</evidence>
<dbReference type="GO" id="GO:0009311">
    <property type="term" value="P:oligosaccharide metabolic process"/>
    <property type="evidence" value="ECO:0007669"/>
    <property type="project" value="TreeGrafter"/>
</dbReference>
<dbReference type="GO" id="GO:0005576">
    <property type="term" value="C:extracellular region"/>
    <property type="evidence" value="ECO:0007669"/>
    <property type="project" value="UniProtKB-ARBA"/>
</dbReference>
<dbReference type="PANTHER" id="PTHR11452:SF66">
    <property type="entry name" value="ALPHA-GALACTOSIDASE"/>
    <property type="match status" value="1"/>
</dbReference>
<dbReference type="FunCoup" id="A0A7R8YZU4">
    <property type="interactions" value="874"/>
</dbReference>
<evidence type="ECO:0000259" key="17">
    <source>
        <dbReference type="Pfam" id="PF17450"/>
    </source>
</evidence>
<dbReference type="GO" id="GO:0005764">
    <property type="term" value="C:lysosome"/>
    <property type="evidence" value="ECO:0007669"/>
    <property type="project" value="UniProtKB-SubCell"/>
</dbReference>
<comment type="catalytic activity">
    <reaction evidence="1">
        <text>Hydrolysis of terminal, non-reducing alpha-D-galactose residues in alpha-D-galactosides, including galactose oligosaccharides, galactomannans and galactolipids.</text>
        <dbReference type="EC" id="3.2.1.22"/>
    </reaction>
</comment>
<evidence type="ECO:0000256" key="10">
    <source>
        <dbReference type="ARBA" id="ARBA00023228"/>
    </source>
</evidence>
<dbReference type="PANTHER" id="PTHR11452">
    <property type="entry name" value="ALPHA-GALACTOSIDASE/ALPHA-N-ACETYLGALACTOSAMINIDASE"/>
    <property type="match status" value="1"/>
</dbReference>
<comment type="function">
    <text evidence="14">Catalyzes the hydrolysis of glycosphingolipids and participates in their degradation in the lysosome.</text>
</comment>
<dbReference type="EMBL" id="LR899014">
    <property type="protein sequence ID" value="CAD7091944.1"/>
    <property type="molecule type" value="Genomic_DNA"/>
</dbReference>
<evidence type="ECO:0000256" key="11">
    <source>
        <dbReference type="ARBA" id="ARBA00023295"/>
    </source>
</evidence>
<keyword evidence="19" id="KW-1185">Reference proteome</keyword>
<evidence type="ECO:0000256" key="8">
    <source>
        <dbReference type="ARBA" id="ARBA00023157"/>
    </source>
</evidence>
<protein>
    <recommendedName>
        <fullName evidence="15">Alpha-galactosidase</fullName>
        <ecNumber evidence="15">3.2.1.-</ecNumber>
    </recommendedName>
</protein>
<comment type="catalytic activity">
    <reaction evidence="13">
        <text>a globoside Gb3Cer (d18:1(4E)) + H2O = a beta-D-Gal-(1-&gt;4)-beta-D-Glc-(1&lt;-&gt;1)-Cer(d18:1(4E)) + D-galactose</text>
        <dbReference type="Rhea" id="RHEA:21112"/>
        <dbReference type="ChEBI" id="CHEBI:4139"/>
        <dbReference type="ChEBI" id="CHEBI:15377"/>
        <dbReference type="ChEBI" id="CHEBI:17950"/>
        <dbReference type="ChEBI" id="CHEBI:18313"/>
    </reaction>
    <physiologicalReaction direction="left-to-right" evidence="13">
        <dbReference type="Rhea" id="RHEA:21113"/>
    </physiologicalReaction>
</comment>
<evidence type="ECO:0000256" key="3">
    <source>
        <dbReference type="ARBA" id="ARBA00009743"/>
    </source>
</evidence>
<feature type="signal peptide" evidence="16">
    <location>
        <begin position="1"/>
        <end position="22"/>
    </location>
</feature>
<evidence type="ECO:0000313" key="19">
    <source>
        <dbReference type="Proteomes" id="UP000594454"/>
    </source>
</evidence>
<dbReference type="FunFam" id="3.20.20.70:FF:000070">
    <property type="entry name" value="Alpha-galactosidase"/>
    <property type="match status" value="1"/>
</dbReference>
<dbReference type="SUPFAM" id="SSF51445">
    <property type="entry name" value="(Trans)glycosidases"/>
    <property type="match status" value="1"/>
</dbReference>
<dbReference type="OrthoDB" id="5795902at2759"/>
<keyword evidence="10" id="KW-0458">Lysosome</keyword>
<dbReference type="Gene3D" id="3.20.20.70">
    <property type="entry name" value="Aldolase class I"/>
    <property type="match status" value="1"/>
</dbReference>
<evidence type="ECO:0000256" key="6">
    <source>
        <dbReference type="ARBA" id="ARBA00022801"/>
    </source>
</evidence>
<keyword evidence="11 15" id="KW-0326">Glycosidase</keyword>
<keyword evidence="8 15" id="KW-1015">Disulfide bond</keyword>
<feature type="domain" description="Alpha galactosidase A C-terminal" evidence="17">
    <location>
        <begin position="316"/>
        <end position="405"/>
    </location>
</feature>
<evidence type="ECO:0000256" key="14">
    <source>
        <dbReference type="ARBA" id="ARBA00056170"/>
    </source>
</evidence>
<dbReference type="InterPro" id="IPR013780">
    <property type="entry name" value="Glyco_hydro_b"/>
</dbReference>
<dbReference type="GO" id="GO:0016139">
    <property type="term" value="P:glycoside catabolic process"/>
    <property type="evidence" value="ECO:0007669"/>
    <property type="project" value="TreeGrafter"/>
</dbReference>
<evidence type="ECO:0000313" key="18">
    <source>
        <dbReference type="EMBL" id="CAD7091944.1"/>
    </source>
</evidence>
<comment type="subunit">
    <text evidence="4 15">Homodimer.</text>
</comment>
<dbReference type="EC" id="3.2.1.-" evidence="15"/>
<reference evidence="18 19" key="1">
    <citation type="submission" date="2020-11" db="EMBL/GenBank/DDBJ databases">
        <authorList>
            <person name="Wallbank WR R."/>
            <person name="Pardo Diaz C."/>
            <person name="Kozak K."/>
            <person name="Martin S."/>
            <person name="Jiggins C."/>
            <person name="Moest M."/>
            <person name="Warren A I."/>
            <person name="Generalovic N T."/>
            <person name="Byers J.R.P. K."/>
            <person name="Montejo-Kovacevich G."/>
            <person name="Yen C E."/>
        </authorList>
    </citation>
    <scope>NUCLEOTIDE SEQUENCE [LARGE SCALE GENOMIC DNA]</scope>
</reference>
<dbReference type="GO" id="GO:0016020">
    <property type="term" value="C:membrane"/>
    <property type="evidence" value="ECO:0007669"/>
    <property type="project" value="GOC"/>
</dbReference>
<dbReference type="InterPro" id="IPR013785">
    <property type="entry name" value="Aldolase_TIM"/>
</dbReference>
<dbReference type="Pfam" id="PF17450">
    <property type="entry name" value="Melibiase_2_C"/>
    <property type="match status" value="1"/>
</dbReference>
<comment type="similarity">
    <text evidence="3 15">Belongs to the glycosyl hydrolase 27 family.</text>
</comment>
<dbReference type="InParanoid" id="A0A7R8YZU4"/>
<evidence type="ECO:0000256" key="5">
    <source>
        <dbReference type="ARBA" id="ARBA00022729"/>
    </source>
</evidence>
<dbReference type="GO" id="GO:0006665">
    <property type="term" value="P:sphingolipid metabolic process"/>
    <property type="evidence" value="ECO:0007669"/>
    <property type="project" value="UniProtKB-ARBA"/>
</dbReference>
<evidence type="ECO:0000256" key="2">
    <source>
        <dbReference type="ARBA" id="ARBA00004371"/>
    </source>
</evidence>
<keyword evidence="9" id="KW-0325">Glycoprotein</keyword>
<proteinExistence type="inferred from homology"/>
<dbReference type="OMA" id="WHDPDMI"/>
<dbReference type="Gene3D" id="2.60.40.1180">
    <property type="entry name" value="Golgi alpha-mannosidase II"/>
    <property type="match status" value="1"/>
</dbReference>
<keyword evidence="7" id="KW-0443">Lipid metabolism</keyword>
<dbReference type="CDD" id="cd14792">
    <property type="entry name" value="GH27"/>
    <property type="match status" value="1"/>
</dbReference>
<dbReference type="InterPro" id="IPR035373">
    <property type="entry name" value="Melibiase/NAGA_C"/>
</dbReference>
<dbReference type="GO" id="GO:0004557">
    <property type="term" value="F:alpha-galactosidase activity"/>
    <property type="evidence" value="ECO:0007669"/>
    <property type="project" value="UniProtKB-EC"/>
</dbReference>
<dbReference type="GO" id="GO:0019377">
    <property type="term" value="P:glycolipid catabolic process"/>
    <property type="evidence" value="ECO:0007669"/>
    <property type="project" value="UniProtKB-ARBA"/>
</dbReference>
<dbReference type="AlphaFoldDB" id="A0A7R8YZU4"/>
<comment type="catalytic activity">
    <reaction evidence="12">
        <text>a globoside Gb3Cer + H2O = a beta-D-galactosyl-(1-&gt;4)-beta-D-glucosyl-(1&lt;-&gt;1)-ceramide + D-galactose</text>
        <dbReference type="Rhea" id="RHEA:48020"/>
        <dbReference type="ChEBI" id="CHEBI:4139"/>
        <dbReference type="ChEBI" id="CHEBI:15377"/>
        <dbReference type="ChEBI" id="CHEBI:79208"/>
        <dbReference type="ChEBI" id="CHEBI:88154"/>
    </reaction>
    <physiologicalReaction direction="left-to-right" evidence="12">
        <dbReference type="Rhea" id="RHEA:48021"/>
    </physiologicalReaction>
</comment>
<gene>
    <name evidence="18" type="ORF">HERILL_LOCUS14340</name>
</gene>
<evidence type="ECO:0000256" key="12">
    <source>
        <dbReference type="ARBA" id="ARBA00051267"/>
    </source>
</evidence>
<keyword evidence="6 15" id="KW-0378">Hydrolase</keyword>
<evidence type="ECO:0000256" key="13">
    <source>
        <dbReference type="ARBA" id="ARBA00051382"/>
    </source>
</evidence>
<evidence type="ECO:0000256" key="9">
    <source>
        <dbReference type="ARBA" id="ARBA00023180"/>
    </source>
</evidence>
<dbReference type="Proteomes" id="UP000594454">
    <property type="component" value="Chromosome 6"/>
</dbReference>